<evidence type="ECO:0000256" key="9">
    <source>
        <dbReference type="ARBA" id="ARBA00059620"/>
    </source>
</evidence>
<comment type="similarity">
    <text evidence="2 12">Belongs to the short-chain dehydrogenases/reductases (SDR) family.</text>
</comment>
<dbReference type="GO" id="GO:0052650">
    <property type="term" value="F:all-trans-retinol dehydrogenase (NADP+) activity"/>
    <property type="evidence" value="ECO:0007669"/>
    <property type="project" value="UniProtKB-ARBA"/>
</dbReference>
<keyword evidence="4" id="KW-0521">NADP</keyword>
<sequence>MVPLIPATVKIGLIIGDVLIQPALSASVLALLSYGPADIVSRISELGFLQDSIGLGGLKVVLKVLLGLGLVRAASRLADGLALNNWRLPSKKEWDWNQEVAVITGGCGGIGKAIVVGLVEKGLKVAILDYADLPADLAEIDAVSYWKCDVTSESDIAEAADGIRETLGHPSILINNAGVAGPHSILETSQDDLKRIFGINVISHWSTTKQFLPAMISKNKGHVVTVSSLMSYVPLPKVVDYAATKSGIQAFHQGLGCELKFLYNAPAVMTTIVSPMWVETGMTKRQAAKSEATRKKMMQPDYVARKVLDQLFSCRSGQIFLPENATWLTAVGGFPNWLQESIKDMGGKMATQ</sequence>
<dbReference type="AlphaFoldDB" id="A0A9P5HGV1"/>
<dbReference type="InterPro" id="IPR036291">
    <property type="entry name" value="NAD(P)-bd_dom_sf"/>
</dbReference>
<evidence type="ECO:0000256" key="12">
    <source>
        <dbReference type="RuleBase" id="RU000363"/>
    </source>
</evidence>
<dbReference type="SUPFAM" id="SSF51735">
    <property type="entry name" value="NAD(P)-binding Rossmann-fold domains"/>
    <property type="match status" value="1"/>
</dbReference>
<keyword evidence="6" id="KW-0560">Oxidoreductase</keyword>
<dbReference type="PRINTS" id="PR00080">
    <property type="entry name" value="SDRFAMILY"/>
</dbReference>
<evidence type="ECO:0000256" key="1">
    <source>
        <dbReference type="ARBA" id="ARBA00004141"/>
    </source>
</evidence>
<evidence type="ECO:0000256" key="6">
    <source>
        <dbReference type="ARBA" id="ARBA00023002"/>
    </source>
</evidence>
<evidence type="ECO:0000256" key="5">
    <source>
        <dbReference type="ARBA" id="ARBA00022989"/>
    </source>
</evidence>
<keyword evidence="14" id="KW-1185">Reference proteome</keyword>
<reference evidence="13" key="1">
    <citation type="submission" date="2020-03" db="EMBL/GenBank/DDBJ databases">
        <title>Draft Genome Sequence of Cylindrodendrum hubeiense.</title>
        <authorList>
            <person name="Buettner E."/>
            <person name="Kellner H."/>
        </authorList>
    </citation>
    <scope>NUCLEOTIDE SEQUENCE</scope>
    <source>
        <strain evidence="13">IHI 201604</strain>
    </source>
</reference>
<protein>
    <recommendedName>
        <fullName evidence="10">Short-chain dehydrogenase/reductase 3</fullName>
    </recommendedName>
    <alternativeName>
        <fullName evidence="11">Retinal short-chain dehydrogenase/reductase 1</fullName>
    </alternativeName>
</protein>
<comment type="caution">
    <text evidence="13">The sequence shown here is derived from an EMBL/GenBank/DDBJ whole genome shotgun (WGS) entry which is preliminary data.</text>
</comment>
<evidence type="ECO:0000313" key="13">
    <source>
        <dbReference type="EMBL" id="KAF7557102.1"/>
    </source>
</evidence>
<dbReference type="InterPro" id="IPR002347">
    <property type="entry name" value="SDR_fam"/>
</dbReference>
<dbReference type="PROSITE" id="PS00061">
    <property type="entry name" value="ADH_SHORT"/>
    <property type="match status" value="1"/>
</dbReference>
<dbReference type="Pfam" id="PF00106">
    <property type="entry name" value="adh_short"/>
    <property type="match status" value="1"/>
</dbReference>
<evidence type="ECO:0000256" key="3">
    <source>
        <dbReference type="ARBA" id="ARBA00022692"/>
    </source>
</evidence>
<organism evidence="13 14">
    <name type="scientific">Cylindrodendrum hubeiense</name>
    <dbReference type="NCBI Taxonomy" id="595255"/>
    <lineage>
        <taxon>Eukaryota</taxon>
        <taxon>Fungi</taxon>
        <taxon>Dikarya</taxon>
        <taxon>Ascomycota</taxon>
        <taxon>Pezizomycotina</taxon>
        <taxon>Sordariomycetes</taxon>
        <taxon>Hypocreomycetidae</taxon>
        <taxon>Hypocreales</taxon>
        <taxon>Nectriaceae</taxon>
        <taxon>Cylindrodendrum</taxon>
    </lineage>
</organism>
<dbReference type="PANTHER" id="PTHR24322">
    <property type="entry name" value="PKSB"/>
    <property type="match status" value="1"/>
</dbReference>
<dbReference type="GO" id="GO:0016020">
    <property type="term" value="C:membrane"/>
    <property type="evidence" value="ECO:0007669"/>
    <property type="project" value="UniProtKB-SubCell"/>
</dbReference>
<dbReference type="OrthoDB" id="10253736at2759"/>
<evidence type="ECO:0000256" key="2">
    <source>
        <dbReference type="ARBA" id="ARBA00006484"/>
    </source>
</evidence>
<dbReference type="FunFam" id="3.40.50.720:FF:000131">
    <property type="entry name" value="Short-chain dehydrogenase/reductase 3"/>
    <property type="match status" value="1"/>
</dbReference>
<accession>A0A9P5HGV1</accession>
<dbReference type="PRINTS" id="PR00081">
    <property type="entry name" value="GDHRDH"/>
</dbReference>
<dbReference type="Proteomes" id="UP000722485">
    <property type="component" value="Unassembled WGS sequence"/>
</dbReference>
<name>A0A9P5HGV1_9HYPO</name>
<evidence type="ECO:0000256" key="10">
    <source>
        <dbReference type="ARBA" id="ARBA00068717"/>
    </source>
</evidence>
<gene>
    <name evidence="13" type="ORF">G7Z17_g969</name>
</gene>
<dbReference type="InterPro" id="IPR020904">
    <property type="entry name" value="Sc_DH/Rdtase_CS"/>
</dbReference>
<dbReference type="EMBL" id="JAANBB010000007">
    <property type="protein sequence ID" value="KAF7557102.1"/>
    <property type="molecule type" value="Genomic_DNA"/>
</dbReference>
<keyword evidence="5" id="KW-1133">Transmembrane helix</keyword>
<keyword evidence="7" id="KW-0443">Lipid metabolism</keyword>
<evidence type="ECO:0000256" key="11">
    <source>
        <dbReference type="ARBA" id="ARBA00082544"/>
    </source>
</evidence>
<dbReference type="PANTHER" id="PTHR24322:SF736">
    <property type="entry name" value="RETINOL DEHYDROGENASE 10"/>
    <property type="match status" value="1"/>
</dbReference>
<comment type="function">
    <text evidence="9">Catalyzes the reduction of all-trans-retinal to all-trans-retinol in the presence of NADPH.</text>
</comment>
<comment type="subcellular location">
    <subcellularLocation>
        <location evidence="1">Membrane</location>
        <topology evidence="1">Multi-pass membrane protein</topology>
    </subcellularLocation>
</comment>
<keyword evidence="8" id="KW-0472">Membrane</keyword>
<evidence type="ECO:0000256" key="8">
    <source>
        <dbReference type="ARBA" id="ARBA00023136"/>
    </source>
</evidence>
<evidence type="ECO:0000256" key="4">
    <source>
        <dbReference type="ARBA" id="ARBA00022857"/>
    </source>
</evidence>
<dbReference type="Gene3D" id="3.40.50.720">
    <property type="entry name" value="NAD(P)-binding Rossmann-like Domain"/>
    <property type="match status" value="1"/>
</dbReference>
<evidence type="ECO:0000313" key="14">
    <source>
        <dbReference type="Proteomes" id="UP000722485"/>
    </source>
</evidence>
<keyword evidence="3" id="KW-0812">Transmembrane</keyword>
<proteinExistence type="inferred from homology"/>
<evidence type="ECO:0000256" key="7">
    <source>
        <dbReference type="ARBA" id="ARBA00023098"/>
    </source>
</evidence>